<evidence type="ECO:0000256" key="1">
    <source>
        <dbReference type="SAM" id="SignalP"/>
    </source>
</evidence>
<dbReference type="InterPro" id="IPR053344">
    <property type="entry name" value="cAMP-inducible_BP74-like"/>
</dbReference>
<organism evidence="3 4">
    <name type="scientific">Nocardiopsis gilva YIM 90087</name>
    <dbReference type="NCBI Taxonomy" id="1235441"/>
    <lineage>
        <taxon>Bacteria</taxon>
        <taxon>Bacillati</taxon>
        <taxon>Actinomycetota</taxon>
        <taxon>Actinomycetes</taxon>
        <taxon>Streptosporangiales</taxon>
        <taxon>Nocardiopsidaceae</taxon>
        <taxon>Nocardiopsis</taxon>
    </lineage>
</organism>
<dbReference type="Proteomes" id="UP000215005">
    <property type="component" value="Chromosome"/>
</dbReference>
<accession>A0A223S6U6</accession>
<evidence type="ECO:0000259" key="2">
    <source>
        <dbReference type="Pfam" id="PF23621"/>
    </source>
</evidence>
<sequence length="146" mass="16179">MQHIIARIGVLVTAAVLVLTGAASAQADTSVARPETHKPAYFEFRDSHGDTFVFKLTDAAKIKEARNMLANGESRSVMGVIIKRSAPYNPPWSYHLDPKTVEFFDQATEVCDASIQYVEDHLDEVGGAFLPGNRWCPWSSELVREV</sequence>
<gene>
    <name evidence="3" type="ORF">CDO52_14600</name>
</gene>
<proteinExistence type="predicted"/>
<feature type="domain" description="BP74 N-terminal" evidence="2">
    <location>
        <begin position="39"/>
        <end position="146"/>
    </location>
</feature>
<dbReference type="PANTHER" id="PTHR35883">
    <property type="entry name" value="CYCLIC AMP-INDUCIBLE PROTEIN BP74-RELATED"/>
    <property type="match status" value="1"/>
</dbReference>
<dbReference type="EMBL" id="CP022753">
    <property type="protein sequence ID" value="ASU83850.1"/>
    <property type="molecule type" value="Genomic_DNA"/>
</dbReference>
<dbReference type="AlphaFoldDB" id="A0A223S6U6"/>
<keyword evidence="4" id="KW-1185">Reference proteome</keyword>
<feature type="chain" id="PRO_5011251327" evidence="1">
    <location>
        <begin position="28"/>
        <end position="146"/>
    </location>
</feature>
<keyword evidence="1" id="KW-0732">Signal</keyword>
<dbReference type="KEGG" id="ngv:CDO52_14600"/>
<name>A0A223S6U6_9ACTN</name>
<feature type="signal peptide" evidence="1">
    <location>
        <begin position="1"/>
        <end position="27"/>
    </location>
</feature>
<evidence type="ECO:0000313" key="4">
    <source>
        <dbReference type="Proteomes" id="UP000215005"/>
    </source>
</evidence>
<dbReference type="RefSeq" id="WP_017618916.1">
    <property type="nucleotide sequence ID" value="NZ_ANBG01000204.1"/>
</dbReference>
<protein>
    <submittedName>
        <fullName evidence="3">Calmodulin-binding protein</fullName>
    </submittedName>
</protein>
<reference evidence="3 4" key="1">
    <citation type="submission" date="2017-08" db="EMBL/GenBank/DDBJ databases">
        <title>The complete genome sequence of Nocardiopsis gilva YIM 90087.</title>
        <authorList>
            <person name="Yin M."/>
            <person name="Tang S."/>
        </authorList>
    </citation>
    <scope>NUCLEOTIDE SEQUENCE [LARGE SCALE GENOMIC DNA]</scope>
    <source>
        <strain evidence="3 4">YIM 90087</strain>
    </source>
</reference>
<evidence type="ECO:0000313" key="3">
    <source>
        <dbReference type="EMBL" id="ASU83850.1"/>
    </source>
</evidence>
<dbReference type="Pfam" id="PF23621">
    <property type="entry name" value="BP74_N"/>
    <property type="match status" value="1"/>
</dbReference>
<dbReference type="InterPro" id="IPR056422">
    <property type="entry name" value="BP74_N"/>
</dbReference>
<dbReference type="PANTHER" id="PTHR35883:SF1">
    <property type="entry name" value="CALMODULIN-BINDING PROTEIN CAM-BP15-RELATED"/>
    <property type="match status" value="1"/>
</dbReference>